<evidence type="ECO:0000313" key="3">
    <source>
        <dbReference type="Proteomes" id="UP000800235"/>
    </source>
</evidence>
<dbReference type="PANTHER" id="PTHR28020:SF1">
    <property type="entry name" value="YAP1-BINDING PROTEIN 1-RELATED"/>
    <property type="match status" value="1"/>
</dbReference>
<organism evidence="2 3">
    <name type="scientific">Tothia fuscella</name>
    <dbReference type="NCBI Taxonomy" id="1048955"/>
    <lineage>
        <taxon>Eukaryota</taxon>
        <taxon>Fungi</taxon>
        <taxon>Dikarya</taxon>
        <taxon>Ascomycota</taxon>
        <taxon>Pezizomycotina</taxon>
        <taxon>Dothideomycetes</taxon>
        <taxon>Pleosporomycetidae</taxon>
        <taxon>Venturiales</taxon>
        <taxon>Cylindrosympodiaceae</taxon>
        <taxon>Tothia</taxon>
    </lineage>
</organism>
<dbReference type="GO" id="GO:0034599">
    <property type="term" value="P:cellular response to oxidative stress"/>
    <property type="evidence" value="ECO:0007669"/>
    <property type="project" value="InterPro"/>
</dbReference>
<dbReference type="EMBL" id="MU007024">
    <property type="protein sequence ID" value="KAF2432761.1"/>
    <property type="molecule type" value="Genomic_DNA"/>
</dbReference>
<feature type="region of interest" description="Disordered" evidence="1">
    <location>
        <begin position="201"/>
        <end position="234"/>
    </location>
</feature>
<reference evidence="2" key="1">
    <citation type="journal article" date="2020" name="Stud. Mycol.">
        <title>101 Dothideomycetes genomes: a test case for predicting lifestyles and emergence of pathogens.</title>
        <authorList>
            <person name="Haridas S."/>
            <person name="Albert R."/>
            <person name="Binder M."/>
            <person name="Bloem J."/>
            <person name="Labutti K."/>
            <person name="Salamov A."/>
            <person name="Andreopoulos B."/>
            <person name="Baker S."/>
            <person name="Barry K."/>
            <person name="Bills G."/>
            <person name="Bluhm B."/>
            <person name="Cannon C."/>
            <person name="Castanera R."/>
            <person name="Culley D."/>
            <person name="Daum C."/>
            <person name="Ezra D."/>
            <person name="Gonzalez J."/>
            <person name="Henrissat B."/>
            <person name="Kuo A."/>
            <person name="Liang C."/>
            <person name="Lipzen A."/>
            <person name="Lutzoni F."/>
            <person name="Magnuson J."/>
            <person name="Mondo S."/>
            <person name="Nolan M."/>
            <person name="Ohm R."/>
            <person name="Pangilinan J."/>
            <person name="Park H.-J."/>
            <person name="Ramirez L."/>
            <person name="Alfaro M."/>
            <person name="Sun H."/>
            <person name="Tritt A."/>
            <person name="Yoshinaga Y."/>
            <person name="Zwiers L.-H."/>
            <person name="Turgeon B."/>
            <person name="Goodwin S."/>
            <person name="Spatafora J."/>
            <person name="Crous P."/>
            <person name="Grigoriev I."/>
        </authorList>
    </citation>
    <scope>NUCLEOTIDE SEQUENCE</scope>
    <source>
        <strain evidence="2">CBS 130266</strain>
    </source>
</reference>
<keyword evidence="3" id="KW-1185">Reference proteome</keyword>
<dbReference type="AlphaFoldDB" id="A0A9P4NX51"/>
<dbReference type="InterPro" id="IPR013877">
    <property type="entry name" value="YAP-bd/ALF4/Glomulin"/>
</dbReference>
<name>A0A9P4NX51_9PEZI</name>
<dbReference type="Pfam" id="PF08568">
    <property type="entry name" value="Kinetochor_Ybp2"/>
    <property type="match status" value="1"/>
</dbReference>
<feature type="region of interest" description="Disordered" evidence="1">
    <location>
        <begin position="333"/>
        <end position="354"/>
    </location>
</feature>
<accession>A0A9P4NX51</accession>
<evidence type="ECO:0000256" key="1">
    <source>
        <dbReference type="SAM" id="MobiDB-lite"/>
    </source>
</evidence>
<protein>
    <submittedName>
        <fullName evidence="2">DUF1760-domain-containing protein</fullName>
    </submittedName>
</protein>
<proteinExistence type="predicted"/>
<dbReference type="InterPro" id="IPR040347">
    <property type="entry name" value="YBP1/2"/>
</dbReference>
<evidence type="ECO:0000313" key="2">
    <source>
        <dbReference type="EMBL" id="KAF2432761.1"/>
    </source>
</evidence>
<comment type="caution">
    <text evidence="2">The sequence shown here is derived from an EMBL/GenBank/DDBJ whole genome shotgun (WGS) entry which is preliminary data.</text>
</comment>
<dbReference type="PANTHER" id="PTHR28020">
    <property type="entry name" value="YAP1-BINDING PROTEIN 1-RELATED"/>
    <property type="match status" value="1"/>
</dbReference>
<sequence>MAEAKNPWIELKPPATDYMTYLTFIEHNLTGETLPQLHEILQDKELNVGIGWDLVQTLLPLLPASEECLHDVARLGNPREVVLKVSEALRLLEFESEDEESEEEIEERLGKTSIAESSKAGAARDVERPQAEVDLPLPVVQFKVLLSMLSVLHPRIKTRSPSAFLSTTLQTVLVAYSKISQCQDELTHEVVKFVKTLAGAKRPHLPPRSRSSQILSRYSEASGPDPEAEGGKPSDVEAAIQQRLLQSFLTHILEDYLLGLSHHDDVPGMAWSSKLQEKLKPKRMVEKKTSFKDQFAQSEQLKMRMASIGSIIALAQDLDLRSEELYEVIVNSDPEITGTGNDEENPPKSPKDIPLSKSGSLFLLVARKAVEVSYDRQVRTPKVPIFPDHALIVENFVGSASRSSMGTEPEPLVDAILFLGLLALEDNNIGEPESDEAFCHYLQNTSLLSANTPSPSLRYHAYYLTSTVLRSHPHDLVRLTFIRDTLEHCPYENLKTSAVGWIKGETIEANPPNAHTPTDVETPSIFATPVALATLSPFLFPDLTDTLVTPFLSESYVQFKVDLSFYLAALNFYYLLLIAKHLHEPLDIAGFHEKSNIADAYLTPLKKAVAKYREELKEGGELYDGEVDVHALKELDIMDNAIEHVEGSLKTLRGSSF</sequence>
<dbReference type="OrthoDB" id="5396786at2759"/>
<dbReference type="GO" id="GO:0005737">
    <property type="term" value="C:cytoplasm"/>
    <property type="evidence" value="ECO:0007669"/>
    <property type="project" value="TreeGrafter"/>
</dbReference>
<feature type="region of interest" description="Disordered" evidence="1">
    <location>
        <begin position="100"/>
        <end position="127"/>
    </location>
</feature>
<gene>
    <name evidence="2" type="ORF">EJ08DRAFT_647851</name>
</gene>
<dbReference type="Proteomes" id="UP000800235">
    <property type="component" value="Unassembled WGS sequence"/>
</dbReference>